<evidence type="ECO:0000313" key="6">
    <source>
        <dbReference type="Proteomes" id="UP000160099"/>
    </source>
</evidence>
<protein>
    <submittedName>
        <fullName evidence="3">ORF28L</fullName>
    </submittedName>
    <submittedName>
        <fullName evidence="2">Protein ORF28</fullName>
    </submittedName>
</protein>
<dbReference type="EMBL" id="KJ627438">
    <property type="protein sequence ID" value="AIC32383.1"/>
    <property type="molecule type" value="Genomic_DNA"/>
</dbReference>
<reference evidence="4 5" key="1">
    <citation type="journal article" date="2007" name="J. Virol.">
        <title>Genome sequences of three koi herpesvirus isolates representing the expanding distribution of an emerging disease threatening koi and common carp worldwide.</title>
        <authorList>
            <person name="Aoki T."/>
            <person name="Hirono I."/>
            <person name="Kurokawa K."/>
            <person name="Fukuda H."/>
            <person name="Nahary R."/>
            <person name="Eldar A."/>
            <person name="Davison A.J."/>
            <person name="Waltzek T.B."/>
            <person name="Bercovier H."/>
            <person name="Hedrick R.P."/>
        </authorList>
    </citation>
    <scope>NUCLEOTIDE SEQUENCE [LARGE SCALE GENOMIC DNA]</scope>
    <source>
        <strain evidence="1">KHV-I</strain>
        <strain evidence="2 5">KHV-U</strain>
    </source>
</reference>
<dbReference type="OrthoDB" id="12556at10239"/>
<reference evidence="2" key="2">
    <citation type="submission" date="2007-03" db="EMBL/GenBank/DDBJ databases">
        <title>Comparative genomics of carp herpesviruses.</title>
        <authorList>
            <person name="Davison A.J."/>
            <person name="Kurobe T."/>
            <person name="Gatherer D."/>
            <person name="Cunningham C."/>
            <person name="Waltzek T.B."/>
            <person name="Korf I."/>
            <person name="Fukuda H."/>
            <person name="Hedrick R.P."/>
        </authorList>
    </citation>
    <scope>NUCLEOTIDE SEQUENCE</scope>
    <source>
        <strain evidence="2">KHV-U</strain>
    </source>
</reference>
<accession>A3QMJ8</accession>
<evidence type="ECO:0000313" key="4">
    <source>
        <dbReference type="Proteomes" id="UP000106924"/>
    </source>
</evidence>
<dbReference type="EMBL" id="DQ657948">
    <property type="protein sequence ID" value="ABG42857.1"/>
    <property type="molecule type" value="Genomic_DNA"/>
</dbReference>
<evidence type="ECO:0000313" key="3">
    <source>
        <dbReference type="EMBL" id="AIC32383.1"/>
    </source>
</evidence>
<evidence type="ECO:0000313" key="5">
    <source>
        <dbReference type="Proteomes" id="UP000156776"/>
    </source>
</evidence>
<organism evidence="1 4">
    <name type="scientific">Cyprinid herpesvirus 3</name>
    <name type="common">CyHV-3</name>
    <dbReference type="NCBI Taxonomy" id="180230"/>
    <lineage>
        <taxon>Viruses</taxon>
        <taxon>Duplodnaviria</taxon>
        <taxon>Heunggongvirae</taxon>
        <taxon>Peploviricota</taxon>
        <taxon>Herviviricetes</taxon>
        <taxon>Herpesvirales</taxon>
        <taxon>Alloherpesviridae</taxon>
        <taxon>Cyvirus</taxon>
        <taxon>Cyvirus cyprinidallo3</taxon>
    </lineage>
</organism>
<dbReference type="KEGG" id="vg:11266360"/>
<dbReference type="Proteomes" id="UP000106924">
    <property type="component" value="Segment"/>
</dbReference>
<dbReference type="Proteomes" id="UP000156776">
    <property type="component" value="Segment"/>
</dbReference>
<dbReference type="EMBL" id="DQ177346">
    <property type="protein sequence ID" value="ABF81801.1"/>
    <property type="molecule type" value="Genomic_DNA"/>
</dbReference>
<dbReference type="Gene3D" id="3.40.50.720">
    <property type="entry name" value="NAD(P)-binding Rossmann-like Domain"/>
    <property type="match status" value="1"/>
</dbReference>
<keyword evidence="5" id="KW-1185">Reference proteome</keyword>
<sequence>MFPPGSVVVVLGGAGFIGRRVVEHVLNCGHMTVVCVDPAKEKVLFGQDVRLRRLKFGYTRRNKASDRWSLNELFVAMDALYQRVYVVNAVSYHPLKLGRPSKEAMDDWGEFTEAVVEELTALKNLQCAVMLSGVGCSPNLLNVRAKLESTWLKAGAVGRPAVVLRTPYVYGPHCPLLNAFCFQPSGLCPGPLHFAEVPMRMVYIDNVCSAVNDALVNATSLEWVAEVFAVWDSTPTMTFTDLAHEVCVLVNKRRRKSTPAACFWPMETMFGDMLCEQRLRWLSWAPRPVEASRRSSPEYKTKLYPGWKAPHSWASAVEIMGIMNDNAKIFFDMSFSNILNQMQPKARHYDDEPDSEDEECEVPLASRLLTHV</sequence>
<dbReference type="SUPFAM" id="SSF51735">
    <property type="entry name" value="NAD(P)-binding Rossmann-fold domains"/>
    <property type="match status" value="1"/>
</dbReference>
<dbReference type="RefSeq" id="YP_001096065.1">
    <property type="nucleotide sequence ID" value="NC_009127.1"/>
</dbReference>
<dbReference type="GeneID" id="11266360"/>
<dbReference type="InterPro" id="IPR036291">
    <property type="entry name" value="NAD(P)-bd_dom_sf"/>
</dbReference>
<gene>
    <name evidence="3" type="ORF">CyHV3-GZ_ORF28L</name>
    <name evidence="2" type="ORF">CyHV3_ORF28</name>
</gene>
<reference evidence="3 6" key="3">
    <citation type="journal article" date="2015" name="Vet. Microbiol.">
        <title>Whole-genome sequence of a novel Chinese cyprinid herpesvirus 3 isolate reveals the existence of a distinct European genotype in East Asia.</title>
        <authorList>
            <person name="Li W."/>
            <person name="Lee X."/>
            <person name="Weng S."/>
            <person name="He J."/>
            <person name="Dong C."/>
        </authorList>
    </citation>
    <scope>NUCLEOTIDE SEQUENCE [LARGE SCALE GENOMIC DNA]</scope>
    <source>
        <strain evidence="3">KHV-GZ11</strain>
    </source>
</reference>
<evidence type="ECO:0000313" key="2">
    <source>
        <dbReference type="EMBL" id="ABG42857.1"/>
    </source>
</evidence>
<dbReference type="Proteomes" id="UP000160099">
    <property type="component" value="Segment"/>
</dbReference>
<evidence type="ECO:0000313" key="1">
    <source>
        <dbReference type="EMBL" id="ABF81801.1"/>
    </source>
</evidence>
<name>A3QMJ8_CYHV3</name>
<proteinExistence type="predicted"/>